<keyword evidence="6" id="KW-1185">Reference proteome</keyword>
<dbReference type="InterPro" id="IPR009081">
    <property type="entry name" value="PP-bd_ACP"/>
</dbReference>
<dbReference type="InterPro" id="IPR041464">
    <property type="entry name" value="TubC_N"/>
</dbReference>
<dbReference type="EMBL" id="FNRM01000017">
    <property type="protein sequence ID" value="SEB03868.1"/>
    <property type="molecule type" value="Genomic_DNA"/>
</dbReference>
<dbReference type="SUPFAM" id="SSF56801">
    <property type="entry name" value="Acetyl-CoA synthetase-like"/>
    <property type="match status" value="1"/>
</dbReference>
<dbReference type="NCBIfam" id="TIGR01733">
    <property type="entry name" value="AA-adenyl-dom"/>
    <property type="match status" value="1"/>
</dbReference>
<protein>
    <submittedName>
        <fullName evidence="5">Amino acid adenylation domain-containing protein</fullName>
    </submittedName>
</protein>
<dbReference type="Proteomes" id="UP000198773">
    <property type="component" value="Unassembled WGS sequence"/>
</dbReference>
<dbReference type="Gene3D" id="3.30.559.10">
    <property type="entry name" value="Chloramphenicol acetyltransferase-like domain"/>
    <property type="match status" value="2"/>
</dbReference>
<dbReference type="InterPro" id="IPR020845">
    <property type="entry name" value="AMP-binding_CS"/>
</dbReference>
<dbReference type="PANTHER" id="PTHR45527:SF1">
    <property type="entry name" value="FATTY ACID SYNTHASE"/>
    <property type="match status" value="1"/>
</dbReference>
<dbReference type="InterPro" id="IPR023213">
    <property type="entry name" value="CAT-like_dom_sf"/>
</dbReference>
<dbReference type="Pfam" id="PF18563">
    <property type="entry name" value="TubC_N"/>
    <property type="match status" value="1"/>
</dbReference>
<dbReference type="CDD" id="cd05930">
    <property type="entry name" value="A_NRPS"/>
    <property type="match status" value="1"/>
</dbReference>
<dbReference type="InterPro" id="IPR000873">
    <property type="entry name" value="AMP-dep_synth/lig_dom"/>
</dbReference>
<comment type="cofactor">
    <cofactor evidence="1">
        <name>pantetheine 4'-phosphate</name>
        <dbReference type="ChEBI" id="CHEBI:47942"/>
    </cofactor>
</comment>
<dbReference type="CDD" id="cd19531">
    <property type="entry name" value="LCL_NRPS-like"/>
    <property type="match status" value="1"/>
</dbReference>
<dbReference type="PANTHER" id="PTHR45527">
    <property type="entry name" value="NONRIBOSOMAL PEPTIDE SYNTHETASE"/>
    <property type="match status" value="1"/>
</dbReference>
<dbReference type="Gene3D" id="3.40.50.12780">
    <property type="entry name" value="N-terminal domain of ligase-like"/>
    <property type="match status" value="1"/>
</dbReference>
<dbReference type="PROSITE" id="PS00012">
    <property type="entry name" value="PHOSPHOPANTETHEINE"/>
    <property type="match status" value="1"/>
</dbReference>
<dbReference type="GO" id="GO:0043041">
    <property type="term" value="P:amino acid activation for nonribosomal peptide biosynthetic process"/>
    <property type="evidence" value="ECO:0007669"/>
    <property type="project" value="TreeGrafter"/>
</dbReference>
<dbReference type="InterPro" id="IPR036736">
    <property type="entry name" value="ACP-like_sf"/>
</dbReference>
<dbReference type="InterPro" id="IPR045851">
    <property type="entry name" value="AMP-bd_C_sf"/>
</dbReference>
<dbReference type="PROSITE" id="PS00455">
    <property type="entry name" value="AMP_BINDING"/>
    <property type="match status" value="1"/>
</dbReference>
<dbReference type="OrthoDB" id="9757559at2"/>
<dbReference type="GO" id="GO:0044550">
    <property type="term" value="P:secondary metabolite biosynthetic process"/>
    <property type="evidence" value="ECO:0007669"/>
    <property type="project" value="TreeGrafter"/>
</dbReference>
<dbReference type="FunFam" id="1.10.1200.10:FF:000005">
    <property type="entry name" value="Nonribosomal peptide synthetase 1"/>
    <property type="match status" value="1"/>
</dbReference>
<accession>A0A1H4G4L6</accession>
<dbReference type="InterPro" id="IPR006162">
    <property type="entry name" value="Ppantetheine_attach_site"/>
</dbReference>
<keyword evidence="3" id="KW-0597">Phosphoprotein</keyword>
<dbReference type="InterPro" id="IPR044894">
    <property type="entry name" value="TubC_N_sf"/>
</dbReference>
<dbReference type="Gene3D" id="1.10.1200.10">
    <property type="entry name" value="ACP-like"/>
    <property type="match status" value="1"/>
</dbReference>
<dbReference type="Pfam" id="PF00501">
    <property type="entry name" value="AMP-binding"/>
    <property type="match status" value="1"/>
</dbReference>
<dbReference type="Pfam" id="PF00550">
    <property type="entry name" value="PP-binding"/>
    <property type="match status" value="1"/>
</dbReference>
<dbReference type="InterPro" id="IPR010071">
    <property type="entry name" value="AA_adenyl_dom"/>
</dbReference>
<evidence type="ECO:0000256" key="2">
    <source>
        <dbReference type="ARBA" id="ARBA00022450"/>
    </source>
</evidence>
<dbReference type="PROSITE" id="PS50075">
    <property type="entry name" value="CARRIER"/>
    <property type="match status" value="1"/>
</dbReference>
<dbReference type="SUPFAM" id="SSF52777">
    <property type="entry name" value="CoA-dependent acyltransferases"/>
    <property type="match status" value="4"/>
</dbReference>
<dbReference type="Pfam" id="PF00668">
    <property type="entry name" value="Condensation"/>
    <property type="match status" value="2"/>
</dbReference>
<evidence type="ECO:0000256" key="3">
    <source>
        <dbReference type="ARBA" id="ARBA00022553"/>
    </source>
</evidence>
<gene>
    <name evidence="5" type="ORF">SAMN04488051_1171</name>
</gene>
<dbReference type="RefSeq" id="WP_139243757.1">
    <property type="nucleotide sequence ID" value="NZ_FNRM01000017.1"/>
</dbReference>
<dbReference type="InterPro" id="IPR001242">
    <property type="entry name" value="Condensation_dom"/>
</dbReference>
<feature type="domain" description="Carrier" evidence="4">
    <location>
        <begin position="1043"/>
        <end position="1117"/>
    </location>
</feature>
<name>A0A1H4G4L6_ALKAM</name>
<evidence type="ECO:0000259" key="4">
    <source>
        <dbReference type="PROSITE" id="PS50075"/>
    </source>
</evidence>
<organism evidence="5 6">
    <name type="scientific">Alkalimonas amylolytica</name>
    <dbReference type="NCBI Taxonomy" id="152573"/>
    <lineage>
        <taxon>Bacteria</taxon>
        <taxon>Pseudomonadati</taxon>
        <taxon>Pseudomonadota</taxon>
        <taxon>Gammaproteobacteria</taxon>
        <taxon>Alkalimonas</taxon>
    </lineage>
</organism>
<keyword evidence="2" id="KW-0596">Phosphopantetheine</keyword>
<dbReference type="GO" id="GO:0005737">
    <property type="term" value="C:cytoplasm"/>
    <property type="evidence" value="ECO:0007669"/>
    <property type="project" value="TreeGrafter"/>
</dbReference>
<dbReference type="SUPFAM" id="SSF47336">
    <property type="entry name" value="ACP-like"/>
    <property type="match status" value="1"/>
</dbReference>
<reference evidence="5 6" key="1">
    <citation type="submission" date="2016-10" db="EMBL/GenBank/DDBJ databases">
        <authorList>
            <person name="de Groot N.N."/>
        </authorList>
    </citation>
    <scope>NUCLEOTIDE SEQUENCE [LARGE SCALE GENOMIC DNA]</scope>
    <source>
        <strain evidence="5 6">CGMCC 1.3430</strain>
    </source>
</reference>
<dbReference type="Gene3D" id="1.10.10.1830">
    <property type="entry name" value="Non-ribosomal peptide synthase, adenylation domain"/>
    <property type="match status" value="1"/>
</dbReference>
<evidence type="ECO:0000256" key="1">
    <source>
        <dbReference type="ARBA" id="ARBA00001957"/>
    </source>
</evidence>
<dbReference type="STRING" id="152573.SAMN04488051_1171"/>
<proteinExistence type="predicted"/>
<dbReference type="InterPro" id="IPR042099">
    <property type="entry name" value="ANL_N_sf"/>
</dbReference>
<dbReference type="Gene3D" id="3.30.559.30">
    <property type="entry name" value="Nonribosomal peptide synthetase, condensation domain"/>
    <property type="match status" value="2"/>
</dbReference>
<dbReference type="GO" id="GO:0031177">
    <property type="term" value="F:phosphopantetheine binding"/>
    <property type="evidence" value="ECO:0007669"/>
    <property type="project" value="TreeGrafter"/>
</dbReference>
<evidence type="ECO:0000313" key="5">
    <source>
        <dbReference type="EMBL" id="SEB03868.1"/>
    </source>
</evidence>
<sequence>MKTEQLLKRLREHQVRLKLESDKLICELPQQGIPAELRSLLIAHKDELKNFLRSLQQVNSVEIPSRPRQTHWPLSYAQNRLWLAEQMAGQESQYNSYFTFAVSGLLQPAALAQAFDSIVERHESLRTGYALIQGQGQQWIYPVEQVKNQVLLEVLDGQELDDTALTALLRSRIQHRFKLDQDVLLRVVQVQQSANQSLVMLVVHHIASDGWSGAVLAQEFSHFYRQALGQQVMELPELRIQYVDFACWQRSAGGEQQWRPLLPYWQQRLQDLPAVHQLPLDAVRPAEQNFQGSQMLQHLPQPLYQSLQHLAAQQGVTLFMLLHTVLGLLIGRLSAQTDVVIGVPVANRNQPELEPLIGFFVNTLVTRLQWQPDQTFISLLQQNKDALLEDFRHQQMPFDVLVEQLQPERLPGIAPLFQILFIMQNNKTAELNVPAASIRPIVFDGGVTRFDLELYATEQEEGLELCWNYASSLFNNHTIVMLQQSYLQLLQSVLLLPEQQVSLLALVSEEEQQQLLRQSIGPQLPAPVQPVQHMFEAQARLQPTQTALLDDENKYSYQQLEQRANGLAHLLRDEYQCQSGQLVAFCLPRGIGQISTMLAILKAGCCYMPLDPSLPDERLHQIVRQYPELLVLTDQQNAGRFSASASASASALRLLLDIPLAMKEQPPEVSDWRPEFPVYLLHTSGSTGQPKAIQMPHRALVNHLYSLQQDTCVLQGPNRSLHYASVGFDMSFTDIFLTLSGGGQLVLMDGARQYDPAYLAQLVEQHQLSTLNLPYAMLAMLAEHLQQQQQTLPSLQCITVSAEQMKITEALRSWAERQPQLQLLNHYGPSETHVVTSWKLSGPPQQWPVLPPIGLPLANIRCYVLDAQRQLVPAGVVGELYLGGACLSSGYLGQAGLTAERFVQDPFSTEQAAQMYQTGDLVRRRYDGVLEYIGRNDFQIKIRGFRIELGDVEAALRQCGVSECLALALADARGDLQLVAYYRAETERDAFQLQQQLARLLPAYMVPAVLVAVDAFVLNANGKIDRKALPAAKMPERQDAFIEPQSATEQVLARLWQEVLQSGPVSTSDNFFALGGHSLLVMNLVAKAQERQLKLDAAQVFASATLAELARTVEQQTQKFSVIPGPAIPVGTQVLTPDMFPLLTLTEAELANVVASVPGGVTNIQDIYPLTALQQGFLFHHLLDENTADGYLQHPVLKVCGTVQTERLLSLLPSLFQRHDVLRTLILHKGLEQPVQVVCLQHELPVEHCVLQAADSDHAYQQQLIAKAPVRLPLDRAPLVRILVGHLDGEESVYVLVLWHHIISDHVGVEIIGQELLALLEQQPLPPAAQYRDQISWMQFCRQQLDPQQYFRNELEDFSVPALPFDLREVLENSHKPDIEAWSLTMTQSSQIRQLCRNMSVSPAVWFHAIWALVVGQTSDKDDVVFGTVMSGRMHGSAGIDRMAGLMINTLPIRFRLAKQSMQQLLLQAEQQLRQLLPFEQVALTEARACSAVPFNAPLFSALLNYRHTEIVTEKLSAHGLSLILPADQSNYPFALTIDDSGASYPFMLNVQTLGVAAQRVKAIVQFALDTHLNISQQEELRSQEILLLSALPVEERELFDHWNNTATEHPVASLLHEPFEAMARQYPAAIA</sequence>
<dbReference type="Gene3D" id="3.30.300.30">
    <property type="match status" value="1"/>
</dbReference>
<dbReference type="GO" id="GO:0003824">
    <property type="term" value="F:catalytic activity"/>
    <property type="evidence" value="ECO:0007669"/>
    <property type="project" value="InterPro"/>
</dbReference>
<feature type="non-terminal residue" evidence="5">
    <location>
        <position position="1632"/>
    </location>
</feature>
<evidence type="ECO:0000313" key="6">
    <source>
        <dbReference type="Proteomes" id="UP000198773"/>
    </source>
</evidence>